<dbReference type="SUPFAM" id="SSF55021">
    <property type="entry name" value="ACT-like"/>
    <property type="match status" value="1"/>
</dbReference>
<dbReference type="InterPro" id="IPR036263">
    <property type="entry name" value="Chorismate_II_sf"/>
</dbReference>
<feature type="domain" description="Prephenate dehydratase" evidence="23">
    <location>
        <begin position="114"/>
        <end position="294"/>
    </location>
</feature>
<evidence type="ECO:0000256" key="5">
    <source>
        <dbReference type="ARBA" id="ARBA00004817"/>
    </source>
</evidence>
<reference evidence="24 25" key="2">
    <citation type="submission" date="2019-05" db="EMBL/GenBank/DDBJ databases">
        <title>Genome evolution of the obligate endosymbiont Buchnera aphidicola.</title>
        <authorList>
            <person name="Moran N.A."/>
        </authorList>
    </citation>
    <scope>NUCLEOTIDE SEQUENCE [LARGE SCALE GENOMIC DNA]</scope>
    <source>
        <strain evidence="24 25">Tca</strain>
    </source>
</reference>
<protein>
    <recommendedName>
        <fullName evidence="8">Bifunctional chorismate mutase/prephenate dehydratase</fullName>
        <ecNumber evidence="7">4.2.1.51</ecNumber>
        <ecNumber evidence="6">5.4.99.5</ecNumber>
    </recommendedName>
    <alternativeName>
        <fullName evidence="18">Chorismate mutase-prephenate dehydratase</fullName>
    </alternativeName>
    <alternativeName>
        <fullName evidence="17">p-protein</fullName>
    </alternativeName>
</protein>
<dbReference type="EMBL" id="CP034852">
    <property type="protein sequence ID" value="QCI26830.1"/>
    <property type="molecule type" value="Genomic_DNA"/>
</dbReference>
<evidence type="ECO:0000256" key="12">
    <source>
        <dbReference type="ARBA" id="ARBA00023141"/>
    </source>
</evidence>
<sequence>MFTIIKGFMAMNTTNILKSLRKKINLVDESIIELLSKRQSLIKEIAKEKIEKKLKIRDEKREKELLCFIEKISKQKKLNTQLILKIFKLIILNSVLEQKKFLKIISNKKINDKTISLLGPKGSYSYIAALKYNKYKLKNYELNMLSNFKEIVCAVELNQSHYGILPLENTSSGDIEEVFNLLFEHDIFIINEFYLKIEHCLLSIKTSDIHKIKNVYSHYQPLKQCNKFIQLFPHWNIKKISSSSYGMQKIMQSNCITNAVIGSEEGAKLYGLQIIKKNISNQKKNITRFIIISKKLKKNHKNIPLKTSIVLKLDKNINNFLEILKIFKSYSIVIHKLQTHINIHKPTKKFFYLEITNDLYSNNTIKFIKEIKKIVDFIKILGCYPINNI</sequence>
<evidence type="ECO:0000256" key="16">
    <source>
        <dbReference type="ARBA" id="ARBA00023268"/>
    </source>
</evidence>
<dbReference type="SUPFAM" id="SSF48600">
    <property type="entry name" value="Chorismate mutase II"/>
    <property type="match status" value="1"/>
</dbReference>
<feature type="binding site" evidence="20">
    <location>
        <position position="49"/>
    </location>
    <ligand>
        <name>substrate</name>
    </ligand>
</feature>
<evidence type="ECO:0000256" key="7">
    <source>
        <dbReference type="ARBA" id="ARBA00013147"/>
    </source>
</evidence>
<evidence type="ECO:0000256" key="6">
    <source>
        <dbReference type="ARBA" id="ARBA00012404"/>
    </source>
</evidence>
<dbReference type="PROSITE" id="PS51168">
    <property type="entry name" value="CHORISMATE_MUT_2"/>
    <property type="match status" value="1"/>
</dbReference>
<evidence type="ECO:0000256" key="20">
    <source>
        <dbReference type="PIRSR" id="PIRSR001500-1"/>
    </source>
</evidence>
<comment type="function">
    <text evidence="2">Catalyzes the Claisen rearrangement of chorismate to prephenate and the decarboxylation/dehydration of prephenate to phenylpyruvate.</text>
</comment>
<dbReference type="InterPro" id="IPR001086">
    <property type="entry name" value="Preph_deHydtase"/>
</dbReference>
<evidence type="ECO:0000256" key="9">
    <source>
        <dbReference type="ARBA" id="ARBA00022490"/>
    </source>
</evidence>
<comment type="catalytic activity">
    <reaction evidence="19">
        <text>prephenate + H(+) = 3-phenylpyruvate + CO2 + H2O</text>
        <dbReference type="Rhea" id="RHEA:21648"/>
        <dbReference type="ChEBI" id="CHEBI:15377"/>
        <dbReference type="ChEBI" id="CHEBI:15378"/>
        <dbReference type="ChEBI" id="CHEBI:16526"/>
        <dbReference type="ChEBI" id="CHEBI:18005"/>
        <dbReference type="ChEBI" id="CHEBI:29934"/>
        <dbReference type="EC" id="4.2.1.51"/>
    </reaction>
</comment>
<keyword evidence="12" id="KW-0057">Aromatic amino acid biosynthesis</keyword>
<reference evidence="24 25" key="1">
    <citation type="submission" date="2018-12" db="EMBL/GenBank/DDBJ databases">
        <authorList>
            <person name="Chong R.A."/>
        </authorList>
    </citation>
    <scope>NUCLEOTIDE SEQUENCE [LARGE SCALE GENOMIC DNA]</scope>
    <source>
        <strain evidence="24 25">Tca</strain>
    </source>
</reference>
<evidence type="ECO:0000256" key="10">
    <source>
        <dbReference type="ARBA" id="ARBA00022533"/>
    </source>
</evidence>
<dbReference type="GO" id="GO:0005737">
    <property type="term" value="C:cytoplasm"/>
    <property type="evidence" value="ECO:0007669"/>
    <property type="project" value="UniProtKB-SubCell"/>
</dbReference>
<dbReference type="CDD" id="cd13631">
    <property type="entry name" value="PBP2_Ct-PDT_like"/>
    <property type="match status" value="1"/>
</dbReference>
<name>A0A4D6YLF1_9GAMM</name>
<evidence type="ECO:0000256" key="19">
    <source>
        <dbReference type="ARBA" id="ARBA00047848"/>
    </source>
</evidence>
<keyword evidence="10" id="KW-0021">Allosteric enzyme</keyword>
<dbReference type="Pfam" id="PF01817">
    <property type="entry name" value="CM_2"/>
    <property type="match status" value="1"/>
</dbReference>
<dbReference type="PANTHER" id="PTHR21022">
    <property type="entry name" value="PREPHENATE DEHYDRATASE P PROTEIN"/>
    <property type="match status" value="1"/>
</dbReference>
<evidence type="ECO:0000259" key="22">
    <source>
        <dbReference type="PROSITE" id="PS51168"/>
    </source>
</evidence>
<dbReference type="InterPro" id="IPR002701">
    <property type="entry name" value="CM_II_prokaryot"/>
</dbReference>
<dbReference type="Gene3D" id="3.30.70.260">
    <property type="match status" value="1"/>
</dbReference>
<dbReference type="InterPro" id="IPR018528">
    <property type="entry name" value="Preph_deHydtase_CS"/>
</dbReference>
<dbReference type="InterPro" id="IPR036979">
    <property type="entry name" value="CM_dom_sf"/>
</dbReference>
<comment type="pathway">
    <text evidence="5">Metabolic intermediate biosynthesis; prephenate biosynthesis; prephenate from chorismate: step 1/1.</text>
</comment>
<evidence type="ECO:0000256" key="4">
    <source>
        <dbReference type="ARBA" id="ARBA00004741"/>
    </source>
</evidence>
<dbReference type="PROSITE" id="PS51171">
    <property type="entry name" value="PREPHENATE_DEHYDR_3"/>
    <property type="match status" value="1"/>
</dbReference>
<evidence type="ECO:0000256" key="18">
    <source>
        <dbReference type="ARBA" id="ARBA00031520"/>
    </source>
</evidence>
<dbReference type="FunFam" id="3.40.190.10:FF:000034">
    <property type="entry name" value="Chorismate mutase/prephenate dehydratase"/>
    <property type="match status" value="1"/>
</dbReference>
<evidence type="ECO:0000259" key="23">
    <source>
        <dbReference type="PROSITE" id="PS51171"/>
    </source>
</evidence>
<dbReference type="GO" id="GO:0009094">
    <property type="term" value="P:L-phenylalanine biosynthetic process"/>
    <property type="evidence" value="ECO:0007669"/>
    <property type="project" value="UniProtKB-UniPathway"/>
</dbReference>
<comment type="pathway">
    <text evidence="4">Amino-acid biosynthesis; L-phenylalanine biosynthesis; phenylpyruvate from prephenate: step 1/1.</text>
</comment>
<feature type="site" description="Essential for prephenate dehydratase activity" evidence="21">
    <location>
        <position position="287"/>
    </location>
</feature>
<dbReference type="GO" id="GO:0046417">
    <property type="term" value="P:chorismate metabolic process"/>
    <property type="evidence" value="ECO:0007669"/>
    <property type="project" value="InterPro"/>
</dbReference>
<evidence type="ECO:0000256" key="8">
    <source>
        <dbReference type="ARBA" id="ARBA00014401"/>
    </source>
</evidence>
<dbReference type="UniPathway" id="UPA00120">
    <property type="reaction ID" value="UER00203"/>
</dbReference>
<dbReference type="Gene3D" id="1.20.59.10">
    <property type="entry name" value="Chorismate mutase"/>
    <property type="match status" value="1"/>
</dbReference>
<evidence type="ECO:0000256" key="14">
    <source>
        <dbReference type="ARBA" id="ARBA00023235"/>
    </source>
</evidence>
<organism evidence="24 25">
    <name type="scientific">Buchnera aphidicola</name>
    <name type="common">Thelaxes californica</name>
    <dbReference type="NCBI Taxonomy" id="1315998"/>
    <lineage>
        <taxon>Bacteria</taxon>
        <taxon>Pseudomonadati</taxon>
        <taxon>Pseudomonadota</taxon>
        <taxon>Gammaproteobacteria</taxon>
        <taxon>Enterobacterales</taxon>
        <taxon>Erwiniaceae</taxon>
        <taxon>Buchnera</taxon>
    </lineage>
</organism>
<feature type="binding site" evidence="20">
    <location>
        <position position="62"/>
    </location>
    <ligand>
        <name>substrate</name>
    </ligand>
</feature>
<feature type="binding site" evidence="20">
    <location>
        <position position="58"/>
    </location>
    <ligand>
        <name>substrate</name>
    </ligand>
</feature>
<dbReference type="SUPFAM" id="SSF53850">
    <property type="entry name" value="Periplasmic binding protein-like II"/>
    <property type="match status" value="1"/>
</dbReference>
<evidence type="ECO:0000313" key="25">
    <source>
        <dbReference type="Proteomes" id="UP000298782"/>
    </source>
</evidence>
<keyword evidence="11" id="KW-0028">Amino-acid biosynthesis</keyword>
<proteinExistence type="predicted"/>
<feature type="binding site" evidence="20">
    <location>
        <position position="38"/>
    </location>
    <ligand>
        <name>substrate</name>
    </ligand>
</feature>
<feature type="binding site" evidence="20">
    <location>
        <position position="94"/>
    </location>
    <ligand>
        <name>substrate</name>
    </ligand>
</feature>
<accession>A0A4D6YLF1</accession>
<dbReference type="GO" id="GO:0004106">
    <property type="term" value="F:chorismate mutase activity"/>
    <property type="evidence" value="ECO:0007669"/>
    <property type="project" value="UniProtKB-EC"/>
</dbReference>
<keyword evidence="14" id="KW-0413">Isomerase</keyword>
<dbReference type="EC" id="5.4.99.5" evidence="6"/>
<dbReference type="PANTHER" id="PTHR21022:SF19">
    <property type="entry name" value="PREPHENATE DEHYDRATASE-RELATED"/>
    <property type="match status" value="1"/>
</dbReference>
<dbReference type="AlphaFoldDB" id="A0A4D6YLF1"/>
<evidence type="ECO:0000256" key="21">
    <source>
        <dbReference type="PIRSR" id="PIRSR001500-2"/>
    </source>
</evidence>
<dbReference type="Pfam" id="PF00800">
    <property type="entry name" value="PDT"/>
    <property type="match status" value="1"/>
</dbReference>
<keyword evidence="25" id="KW-1185">Reference proteome</keyword>
<keyword evidence="15" id="KW-0456">Lyase</keyword>
<comment type="catalytic activity">
    <reaction evidence="1">
        <text>chorismate = prephenate</text>
        <dbReference type="Rhea" id="RHEA:13897"/>
        <dbReference type="ChEBI" id="CHEBI:29748"/>
        <dbReference type="ChEBI" id="CHEBI:29934"/>
        <dbReference type="EC" id="5.4.99.5"/>
    </reaction>
</comment>
<comment type="subcellular location">
    <subcellularLocation>
        <location evidence="3">Cytoplasm</location>
    </subcellularLocation>
</comment>
<evidence type="ECO:0000256" key="15">
    <source>
        <dbReference type="ARBA" id="ARBA00023239"/>
    </source>
</evidence>
<dbReference type="OrthoDB" id="9802281at2"/>
<evidence type="ECO:0000256" key="13">
    <source>
        <dbReference type="ARBA" id="ARBA00023222"/>
    </source>
</evidence>
<dbReference type="PROSITE" id="PS00857">
    <property type="entry name" value="PREPHENATE_DEHYDR_1"/>
    <property type="match status" value="1"/>
</dbReference>
<evidence type="ECO:0000256" key="17">
    <source>
        <dbReference type="ARBA" id="ARBA00031175"/>
    </source>
</evidence>
<dbReference type="GO" id="GO:0004664">
    <property type="term" value="F:prephenate dehydratase activity"/>
    <property type="evidence" value="ECO:0007669"/>
    <property type="project" value="UniProtKB-EC"/>
</dbReference>
<dbReference type="Proteomes" id="UP000298782">
    <property type="component" value="Chromosome"/>
</dbReference>
<evidence type="ECO:0000313" key="24">
    <source>
        <dbReference type="EMBL" id="QCI26830.1"/>
    </source>
</evidence>
<dbReference type="Gene3D" id="3.40.190.10">
    <property type="entry name" value="Periplasmic binding protein-like II"/>
    <property type="match status" value="2"/>
</dbReference>
<dbReference type="UniPathway" id="UPA00121">
    <property type="reaction ID" value="UER00345"/>
</dbReference>
<dbReference type="SMART" id="SM00830">
    <property type="entry name" value="CM_2"/>
    <property type="match status" value="1"/>
</dbReference>
<gene>
    <name evidence="24" type="ORF">D9V80_01515</name>
</gene>
<dbReference type="InterPro" id="IPR045865">
    <property type="entry name" value="ACT-like_dom_sf"/>
</dbReference>
<feature type="binding site" evidence="20">
    <location>
        <position position="21"/>
    </location>
    <ligand>
        <name>substrate</name>
    </ligand>
</feature>
<evidence type="ECO:0000256" key="1">
    <source>
        <dbReference type="ARBA" id="ARBA00000824"/>
    </source>
</evidence>
<feature type="binding site" evidence="20">
    <location>
        <position position="98"/>
    </location>
    <ligand>
        <name>substrate</name>
    </ligand>
</feature>
<evidence type="ECO:0000256" key="3">
    <source>
        <dbReference type="ARBA" id="ARBA00004496"/>
    </source>
</evidence>
<evidence type="ECO:0000256" key="2">
    <source>
        <dbReference type="ARBA" id="ARBA00002364"/>
    </source>
</evidence>
<dbReference type="PIRSF" id="PIRSF001500">
    <property type="entry name" value="Chor_mut_pdt_Ppr"/>
    <property type="match status" value="1"/>
</dbReference>
<keyword evidence="16" id="KW-0511">Multifunctional enzyme</keyword>
<keyword evidence="9" id="KW-0963">Cytoplasm</keyword>
<feature type="domain" description="Chorismate mutase" evidence="22">
    <location>
        <begin position="11"/>
        <end position="102"/>
    </location>
</feature>
<dbReference type="InterPro" id="IPR008242">
    <property type="entry name" value="Chor_mutase/pphenate_deHydtase"/>
</dbReference>
<evidence type="ECO:0000256" key="11">
    <source>
        <dbReference type="ARBA" id="ARBA00022605"/>
    </source>
</evidence>
<dbReference type="EC" id="4.2.1.51" evidence="7"/>
<keyword evidence="13" id="KW-0584">Phenylalanine biosynthesis</keyword>